<name>A0AA97FH57_9MICO</name>
<keyword evidence="1" id="KW-0805">Transcription regulation</keyword>
<organism evidence="5 6">
    <name type="scientific">Microbacterium betulae</name>
    <dbReference type="NCBI Taxonomy" id="2981139"/>
    <lineage>
        <taxon>Bacteria</taxon>
        <taxon>Bacillati</taxon>
        <taxon>Actinomycetota</taxon>
        <taxon>Actinomycetes</taxon>
        <taxon>Micrococcales</taxon>
        <taxon>Microbacteriaceae</taxon>
        <taxon>Microbacterium</taxon>
    </lineage>
</organism>
<keyword evidence="6" id="KW-1185">Reference proteome</keyword>
<dbReference type="Gene3D" id="3.40.50.2300">
    <property type="match status" value="2"/>
</dbReference>
<dbReference type="CDD" id="cd06267">
    <property type="entry name" value="PBP1_LacI_sugar_binding-like"/>
    <property type="match status" value="1"/>
</dbReference>
<dbReference type="SMART" id="SM00354">
    <property type="entry name" value="HTH_LACI"/>
    <property type="match status" value="1"/>
</dbReference>
<dbReference type="GO" id="GO:0000976">
    <property type="term" value="F:transcription cis-regulatory region binding"/>
    <property type="evidence" value="ECO:0007669"/>
    <property type="project" value="TreeGrafter"/>
</dbReference>
<evidence type="ECO:0000256" key="2">
    <source>
        <dbReference type="ARBA" id="ARBA00023125"/>
    </source>
</evidence>
<dbReference type="PANTHER" id="PTHR30146:SF153">
    <property type="entry name" value="LACTOSE OPERON REPRESSOR"/>
    <property type="match status" value="1"/>
</dbReference>
<dbReference type="GO" id="GO:0003700">
    <property type="term" value="F:DNA-binding transcription factor activity"/>
    <property type="evidence" value="ECO:0007669"/>
    <property type="project" value="TreeGrafter"/>
</dbReference>
<dbReference type="SUPFAM" id="SSF47413">
    <property type="entry name" value="lambda repressor-like DNA-binding domains"/>
    <property type="match status" value="1"/>
</dbReference>
<dbReference type="PROSITE" id="PS50932">
    <property type="entry name" value="HTH_LACI_2"/>
    <property type="match status" value="1"/>
</dbReference>
<dbReference type="CDD" id="cd01392">
    <property type="entry name" value="HTH_LacI"/>
    <property type="match status" value="1"/>
</dbReference>
<dbReference type="InterPro" id="IPR028082">
    <property type="entry name" value="Peripla_BP_I"/>
</dbReference>
<evidence type="ECO:0000256" key="1">
    <source>
        <dbReference type="ARBA" id="ARBA00023015"/>
    </source>
</evidence>
<dbReference type="Pfam" id="PF13377">
    <property type="entry name" value="Peripla_BP_3"/>
    <property type="match status" value="1"/>
</dbReference>
<keyword evidence="3" id="KW-0804">Transcription</keyword>
<gene>
    <name evidence="5" type="ORF">N8K70_01295</name>
</gene>
<dbReference type="PANTHER" id="PTHR30146">
    <property type="entry name" value="LACI-RELATED TRANSCRIPTIONAL REPRESSOR"/>
    <property type="match status" value="1"/>
</dbReference>
<dbReference type="InterPro" id="IPR046335">
    <property type="entry name" value="LacI/GalR-like_sensor"/>
</dbReference>
<evidence type="ECO:0000313" key="6">
    <source>
        <dbReference type="Proteomes" id="UP001305498"/>
    </source>
</evidence>
<accession>A0AA97FH57</accession>
<dbReference type="EMBL" id="CP118157">
    <property type="protein sequence ID" value="WOF23336.1"/>
    <property type="molecule type" value="Genomic_DNA"/>
</dbReference>
<sequence length="333" mass="34211">MASADSRSTRPGRATAADVAAASGVSRATVSYVLNATPGQTIPEPTRRRVLQAASDLGYVPSVHARALASGSTGIVVIDSSTIPHGELIASTTRTLSRALVDRGYVPVVNQHTGSDSADDVLVTLAQRLQPVVVVALGGLSAEVVRRLREAGVGRVVAPEQDGGAAHRRIADPAAAQIDYLARRGHTRVAYAAPSEPELAALSELRLHGARGAARAHGVELVPIALTAQEEVASLLRRACADGVTAVAAYNDDVAVGVLGAAQRAGIAVPEELAVMGVDDLPVARRTHPQLTSVSQSDGAAPRVDPADVEDVLSGARPLLTTSPPRVVVRASA</sequence>
<evidence type="ECO:0000259" key="4">
    <source>
        <dbReference type="PROSITE" id="PS50932"/>
    </source>
</evidence>
<dbReference type="InterPro" id="IPR010982">
    <property type="entry name" value="Lambda_DNA-bd_dom_sf"/>
</dbReference>
<dbReference type="KEGG" id="mbet:N8K70_01295"/>
<keyword evidence="2 5" id="KW-0238">DNA-binding</keyword>
<dbReference type="InterPro" id="IPR000843">
    <property type="entry name" value="HTH_LacI"/>
</dbReference>
<dbReference type="Pfam" id="PF00356">
    <property type="entry name" value="LacI"/>
    <property type="match status" value="1"/>
</dbReference>
<protein>
    <submittedName>
        <fullName evidence="5">LacI family DNA-binding transcriptional regulator</fullName>
    </submittedName>
</protein>
<dbReference type="Gene3D" id="1.10.260.40">
    <property type="entry name" value="lambda repressor-like DNA-binding domains"/>
    <property type="match status" value="1"/>
</dbReference>
<dbReference type="Proteomes" id="UP001305498">
    <property type="component" value="Chromosome"/>
</dbReference>
<evidence type="ECO:0000313" key="5">
    <source>
        <dbReference type="EMBL" id="WOF23336.1"/>
    </source>
</evidence>
<evidence type="ECO:0000256" key="3">
    <source>
        <dbReference type="ARBA" id="ARBA00023163"/>
    </source>
</evidence>
<feature type="domain" description="HTH lacI-type" evidence="4">
    <location>
        <begin position="14"/>
        <end position="70"/>
    </location>
</feature>
<dbReference type="AlphaFoldDB" id="A0AA97FH57"/>
<dbReference type="SUPFAM" id="SSF53822">
    <property type="entry name" value="Periplasmic binding protein-like I"/>
    <property type="match status" value="1"/>
</dbReference>
<reference evidence="5 6" key="1">
    <citation type="submission" date="2023-02" db="EMBL/GenBank/DDBJ databases">
        <title>Microbacterium betulae sp. nov., isolated from birch wood.</title>
        <authorList>
            <person name="Pasciak M."/>
            <person name="Pawlik K.J."/>
            <person name="Martynowski D."/>
            <person name="Laczmanski L."/>
            <person name="Ciekot J."/>
            <person name="Szponar B."/>
            <person name="Wojcik-Fatla A."/>
            <person name="Mackiewicz B."/>
            <person name="Farian E."/>
            <person name="Cholewa G."/>
            <person name="Cholewa A."/>
            <person name="Dutkiewicz J."/>
        </authorList>
    </citation>
    <scope>NUCLEOTIDE SEQUENCE [LARGE SCALE GENOMIC DNA]</scope>
    <source>
        <strain evidence="5 6">AB</strain>
    </source>
</reference>
<proteinExistence type="predicted"/>
<dbReference type="RefSeq" id="WP_317139807.1">
    <property type="nucleotide sequence ID" value="NZ_CP118157.1"/>
</dbReference>